<organism evidence="2 3">
    <name type="scientific">Pseudoalteromonas rhizosphaerae</name>
    <dbReference type="NCBI Taxonomy" id="2518973"/>
    <lineage>
        <taxon>Bacteria</taxon>
        <taxon>Pseudomonadati</taxon>
        <taxon>Pseudomonadota</taxon>
        <taxon>Gammaproteobacteria</taxon>
        <taxon>Alteromonadales</taxon>
        <taxon>Pseudoalteromonadaceae</taxon>
        <taxon>Pseudoalteromonas</taxon>
    </lineage>
</organism>
<accession>A0ABW8L0E3</accession>
<dbReference type="RefSeq" id="WP_404675982.1">
    <property type="nucleotide sequence ID" value="NZ_JBJDOT010000025.1"/>
</dbReference>
<protein>
    <recommendedName>
        <fullName evidence="4">Lipoprotein</fullName>
    </recommendedName>
</protein>
<gene>
    <name evidence="2" type="ORF">ACI2JU_16620</name>
</gene>
<comment type="caution">
    <text evidence="2">The sequence shown here is derived from an EMBL/GenBank/DDBJ whole genome shotgun (WGS) entry which is preliminary data.</text>
</comment>
<proteinExistence type="predicted"/>
<evidence type="ECO:0000313" key="3">
    <source>
        <dbReference type="Proteomes" id="UP001620262"/>
    </source>
</evidence>
<reference evidence="2 3" key="1">
    <citation type="submission" date="2024-11" db="EMBL/GenBank/DDBJ databases">
        <title>The Natural Products Discovery Center: Release of the First 8490 Sequenced Strains for Exploring Actinobacteria Biosynthetic Diversity.</title>
        <authorList>
            <person name="Kalkreuter E."/>
            <person name="Kautsar S.A."/>
            <person name="Yang D."/>
            <person name="Bader C.D."/>
            <person name="Teijaro C.N."/>
            <person name="Fluegel L."/>
            <person name="Davis C.M."/>
            <person name="Simpson J.R."/>
            <person name="Lauterbach L."/>
            <person name="Steele A.D."/>
            <person name="Gui C."/>
            <person name="Meng S."/>
            <person name="Li G."/>
            <person name="Viehrig K."/>
            <person name="Ye F."/>
            <person name="Su P."/>
            <person name="Kiefer A.F."/>
            <person name="Nichols A."/>
            <person name="Cepeda A.J."/>
            <person name="Yan W."/>
            <person name="Fan B."/>
            <person name="Jiang Y."/>
            <person name="Adhikari A."/>
            <person name="Zheng C.-J."/>
            <person name="Schuster L."/>
            <person name="Cowan T.M."/>
            <person name="Smanski M.J."/>
            <person name="Chevrette M.G."/>
            <person name="De Carvalho L.P.S."/>
            <person name="Shen B."/>
        </authorList>
    </citation>
    <scope>NUCLEOTIDE SEQUENCE [LARGE SCALE GENOMIC DNA]</scope>
    <source>
        <strain evidence="2 3">NPDC078403</strain>
    </source>
</reference>
<keyword evidence="1" id="KW-0732">Signal</keyword>
<feature type="signal peptide" evidence="1">
    <location>
        <begin position="1"/>
        <end position="22"/>
    </location>
</feature>
<dbReference type="Proteomes" id="UP001620262">
    <property type="component" value="Unassembled WGS sequence"/>
</dbReference>
<dbReference type="EMBL" id="JBJDOT010000025">
    <property type="protein sequence ID" value="MFK3865483.1"/>
    <property type="molecule type" value="Genomic_DNA"/>
</dbReference>
<feature type="chain" id="PRO_5045931243" description="Lipoprotein" evidence="1">
    <location>
        <begin position="23"/>
        <end position="833"/>
    </location>
</feature>
<keyword evidence="3" id="KW-1185">Reference proteome</keyword>
<evidence type="ECO:0008006" key="4">
    <source>
        <dbReference type="Google" id="ProtNLM"/>
    </source>
</evidence>
<dbReference type="PROSITE" id="PS51257">
    <property type="entry name" value="PROKAR_LIPOPROTEIN"/>
    <property type="match status" value="1"/>
</dbReference>
<evidence type="ECO:0000256" key="1">
    <source>
        <dbReference type="SAM" id="SignalP"/>
    </source>
</evidence>
<evidence type="ECO:0000313" key="2">
    <source>
        <dbReference type="EMBL" id="MFK3865483.1"/>
    </source>
</evidence>
<name>A0ABW8L0E3_9GAMM</name>
<sequence>MKKLSLTLLLLLLAACQKEPQADTAQTVQPQTTTSSAMETDPQQMQVDLSVQGYTSTLHKMDIAFLGKTIPYTYSDGKIGNSRGYDWWVSKHFALKSDLPKEKVTLYLALLEMAYPHYVALFGMEPPNIERQRIAVVYGSSRDRVREAMLDDGFLRGVHKTAGGETMFYNRAGYNFPSHREHHQRYIVIHETMHAFHMALNGHSTWAPNWITEGLADSVAHHVYDAKQKQLTVMVFDRAPMNYIETGLKQYYSADKPTLEQINDDPALKRGLNFFIIHYLLSSPERAQYFAYFVQQLRLANPHSDATLSTANSLLKHTFKDWQAIEQGFADFVQNIKPSFHIVSGPWEQNGNAYWLRNTDSNTLSRLDINPALTTDVSHPVMDFPAPQVNALIDLTNKHQVAALIEFEPAQLQRGEIGIAMQGKRSEQNQQYRTTFIGNEQANDDQLLKLLIVDAERLIITARNFKDFQPVQIALSPELKAALAQHATLGLNLTLGSSQLTVGLKADNGTNIIGQTFTLALSTKITAALDTQKISLLSKNNNHQITPYLFATPAGDAKYLNLAAQNQTQLTDPWLFTGYKLLNRVFRTCQQHQRKLVNCDVELSKLMAKLPQPSNHTAINAELAVIFNRYKALLGNSGFSALSGINSGVYYHHNKAFLRVENPTDFELQLAAQVSFATAGKVLNKHHLRQLLKPGIHNIHLPASTQAQTIVVEQDLNWQGLNKTREISAANVPFNGVGMTLTQTKNNAGDWLFTATLSGPYSGATTGQITLTATPFIQLESVMTQKHPVEIAPYAVQNYQFKFTASSEPMLITVTALLDVDGEEIRLIKRLNL</sequence>